<keyword evidence="2" id="KW-1185">Reference proteome</keyword>
<name>A0A7S9L287_9SPHI</name>
<dbReference type="KEGG" id="pex:IZT61_07765"/>
<proteinExistence type="predicted"/>
<dbReference type="RefSeq" id="WP_196100595.1">
    <property type="nucleotide sequence ID" value="NZ_CP064939.1"/>
</dbReference>
<reference evidence="1 2" key="1">
    <citation type="submission" date="2020-11" db="EMBL/GenBank/DDBJ databases">
        <title>Pedobacter endophytica, an endophytic bacteria isolated form Carex pumila.</title>
        <authorList>
            <person name="Peng Y."/>
            <person name="Jiang L."/>
            <person name="Lee J."/>
        </authorList>
    </citation>
    <scope>NUCLEOTIDE SEQUENCE [LARGE SCALE GENOMIC DNA]</scope>
    <source>
        <strain evidence="1 2">JBR3-12</strain>
    </source>
</reference>
<accession>A0A7S9L287</accession>
<organism evidence="1 2">
    <name type="scientific">Pedobacter endophyticus</name>
    <dbReference type="NCBI Taxonomy" id="2789740"/>
    <lineage>
        <taxon>Bacteria</taxon>
        <taxon>Pseudomonadati</taxon>
        <taxon>Bacteroidota</taxon>
        <taxon>Sphingobacteriia</taxon>
        <taxon>Sphingobacteriales</taxon>
        <taxon>Sphingobacteriaceae</taxon>
        <taxon>Pedobacter</taxon>
    </lineage>
</organism>
<dbReference type="AlphaFoldDB" id="A0A7S9L287"/>
<dbReference type="Pfam" id="PF13366">
    <property type="entry name" value="PDDEXK_3"/>
    <property type="match status" value="1"/>
</dbReference>
<gene>
    <name evidence="1" type="ORF">IZT61_07765</name>
</gene>
<dbReference type="NCBIfam" id="TIGR04256">
    <property type="entry name" value="GxxExxY"/>
    <property type="match status" value="1"/>
</dbReference>
<evidence type="ECO:0000313" key="1">
    <source>
        <dbReference type="EMBL" id="QPH41144.1"/>
    </source>
</evidence>
<dbReference type="Proteomes" id="UP000594759">
    <property type="component" value="Chromosome"/>
</dbReference>
<dbReference type="EMBL" id="CP064939">
    <property type="protein sequence ID" value="QPH41144.1"/>
    <property type="molecule type" value="Genomic_DNA"/>
</dbReference>
<dbReference type="InterPro" id="IPR026350">
    <property type="entry name" value="GxxExxY"/>
</dbReference>
<sequence>MTKKELNEISYNVIGAAIEVHKSLGPGLLESVYHKCLSYELDLRGVYSIAEVLVPIYYKDFEIESELRCDLFIENTLVVELKAVETMKPIFEAQLLTYMHLLEVPKGILINFNCTNLFKEGQKTFVNDFFRFLPE</sequence>
<evidence type="ECO:0000313" key="2">
    <source>
        <dbReference type="Proteomes" id="UP000594759"/>
    </source>
</evidence>
<protein>
    <submittedName>
        <fullName evidence="1">GxxExxY protein</fullName>
    </submittedName>
</protein>